<sequence>MASPHPRKKRIVQKLPSLTQSCNGELRPCPECLQPHFSKIPILSQLITEHKFMCVSEISAHKVVFKLPKSWFQCEHLKPQEDAVLGSGSFGSVKPISKVTCAKYFTDPVDFYHELIACNLAALAQIRNSTKAIYLVRMTGACIPCKCILFPRYAGSLYDFKCWDKISAKKLAKEFKSLVNAVNFLNDEVGIIHSDISTSNILVAHGPDFPGTFLLADLGVASLHSGNHQTELCVKNSRGKILYNMSCTRDIFLLCKDPVKPAQVIFRCYLLACKLINSETLHQTFIVGKILAQNIDMASLFYTMLECVEKMLDTKDIKPSREFYNKIGPDDESHKAYFLQFLVPRVVLLEMLSRLWGTKLSIGIDSFGNTTEKNVLEVQDKILFASWCTHLKGFFHKGGLQLNLNKLRAQPLYELVRFFLNFDYFSLSGRQ</sequence>
<organism evidence="2 3">
    <name type="scientific">Saimiriine herpesvirus 2 (strain 488)</name>
    <name type="common">SaHV-2</name>
    <name type="synonym">Herpesvirus saimiri</name>
    <dbReference type="NCBI Taxonomy" id="10384"/>
    <lineage>
        <taxon>Viruses</taxon>
        <taxon>Duplodnaviria</taxon>
        <taxon>Heunggongvirae</taxon>
        <taxon>Peploviricota</taxon>
        <taxon>Herviviricetes</taxon>
        <taxon>Herpesvirales</taxon>
        <taxon>Orthoherpesviridae</taxon>
        <taxon>Gammaherpesvirinae</taxon>
        <taxon>Rhadinovirus</taxon>
        <taxon>Rhadinovirus saimiriinegamma2</taxon>
        <taxon>Saimiriine herpesvirus 2</taxon>
    </lineage>
</organism>
<dbReference type="PROSITE" id="PS50011">
    <property type="entry name" value="PROTEIN_KINASE_DOM"/>
    <property type="match status" value="1"/>
</dbReference>
<evidence type="ECO:0000313" key="3">
    <source>
        <dbReference type="Proteomes" id="UP000168086"/>
    </source>
</evidence>
<dbReference type="GO" id="GO:0004672">
    <property type="term" value="F:protein kinase activity"/>
    <property type="evidence" value="ECO:0007669"/>
    <property type="project" value="InterPro"/>
</dbReference>
<accession>Q80BP1</accession>
<dbReference type="InterPro" id="IPR008266">
    <property type="entry name" value="Tyr_kinase_AS"/>
</dbReference>
<proteinExistence type="predicted"/>
<dbReference type="PROSITE" id="PS00109">
    <property type="entry name" value="PROTEIN_KINASE_TYR"/>
    <property type="match status" value="1"/>
</dbReference>
<feature type="domain" description="Protein kinase" evidence="1">
    <location>
        <begin position="79"/>
        <end position="368"/>
    </location>
</feature>
<dbReference type="InterPro" id="IPR000719">
    <property type="entry name" value="Prot_kinase_dom"/>
</dbReference>
<dbReference type="Gene3D" id="1.10.510.10">
    <property type="entry name" value="Transferase(Phosphotransferase) domain 1"/>
    <property type="match status" value="1"/>
</dbReference>
<dbReference type="SMART" id="SM00220">
    <property type="entry name" value="S_TKc"/>
    <property type="match status" value="1"/>
</dbReference>
<dbReference type="GO" id="GO:0005524">
    <property type="term" value="F:ATP binding"/>
    <property type="evidence" value="ECO:0007669"/>
    <property type="project" value="InterPro"/>
</dbReference>
<name>Q80BP1_SHV2C</name>
<protein>
    <submittedName>
        <fullName evidence="2">Protein-kinase</fullName>
    </submittedName>
</protein>
<evidence type="ECO:0000313" key="2">
    <source>
        <dbReference type="EMBL" id="CAC84331.1"/>
    </source>
</evidence>
<reference evidence="2 3" key="1">
    <citation type="journal article" date="2003" name="Virology">
        <title>The genome of herpesvirus saimiri C488 which is capable of transforming human T cells.</title>
        <authorList>
            <person name="Ensser A."/>
            <person name="Thurau M."/>
            <person name="Wittmann S."/>
            <person name="Fickenscher H."/>
        </authorList>
    </citation>
    <scope>NUCLEOTIDE SEQUENCE [LARGE SCALE GENOMIC DNA]</scope>
    <source>
        <strain evidence="2">C488</strain>
    </source>
</reference>
<dbReference type="InterPro" id="IPR011009">
    <property type="entry name" value="Kinase-like_dom_sf"/>
</dbReference>
<organismHost>
    <name type="scientific">Saimiri sciureus</name>
    <name type="common">Common squirrel monkey</name>
    <dbReference type="NCBI Taxonomy" id="9521"/>
</organismHost>
<dbReference type="SUPFAM" id="SSF56112">
    <property type="entry name" value="Protein kinase-like (PK-like)"/>
    <property type="match status" value="1"/>
</dbReference>
<dbReference type="EMBL" id="AJ410493">
    <property type="protein sequence ID" value="CAC84331.1"/>
    <property type="molecule type" value="Genomic_DNA"/>
</dbReference>
<evidence type="ECO:0000259" key="1">
    <source>
        <dbReference type="PROSITE" id="PS50011"/>
    </source>
</evidence>
<dbReference type="Proteomes" id="UP000168086">
    <property type="component" value="Genome"/>
</dbReference>